<dbReference type="Gene3D" id="3.10.450.50">
    <property type="match status" value="1"/>
</dbReference>
<organism evidence="2 3">
    <name type="scientific">Flavobacterium indicum (strain DSM 17447 / CIP 109464 / GPTSA100-9)</name>
    <dbReference type="NCBI Taxonomy" id="1094466"/>
    <lineage>
        <taxon>Bacteria</taxon>
        <taxon>Pseudomonadati</taxon>
        <taxon>Bacteroidota</taxon>
        <taxon>Flavobacteriia</taxon>
        <taxon>Flavobacteriales</taxon>
        <taxon>Flavobacteriaceae</taxon>
        <taxon>Flavobacterium</taxon>
    </lineage>
</organism>
<dbReference type="eggNOG" id="COG1680">
    <property type="taxonomic scope" value="Bacteria"/>
</dbReference>
<dbReference type="SUPFAM" id="SSF54427">
    <property type="entry name" value="NTF2-like"/>
    <property type="match status" value="1"/>
</dbReference>
<reference evidence="3" key="2">
    <citation type="submission" date="2012-03" db="EMBL/GenBank/DDBJ databases">
        <title>Complete genome sequence of Flavobacterium indicum GPTSA100-9T, isolated from warm spring water.</title>
        <authorList>
            <person name="Barbier P."/>
            <person name="Houel A."/>
            <person name="Loux V."/>
            <person name="Poulain J."/>
            <person name="Bernardet J.-F."/>
            <person name="Touchon M."/>
            <person name="Duchaud E."/>
        </authorList>
    </citation>
    <scope>NUCLEOTIDE SEQUENCE [LARGE SCALE GENOMIC DNA]</scope>
    <source>
        <strain evidence="3">DSM 17447 / CIP 109464 / GPTSA100-9</strain>
    </source>
</reference>
<evidence type="ECO:0000259" key="1">
    <source>
        <dbReference type="Pfam" id="PF14534"/>
    </source>
</evidence>
<dbReference type="InterPro" id="IPR032710">
    <property type="entry name" value="NTF2-like_dom_sf"/>
</dbReference>
<feature type="domain" description="DUF4440" evidence="1">
    <location>
        <begin position="60"/>
        <end position="170"/>
    </location>
</feature>
<keyword evidence="3" id="KW-1185">Reference proteome</keyword>
<dbReference type="Proteomes" id="UP000007599">
    <property type="component" value="Chromosome I"/>
</dbReference>
<proteinExistence type="predicted"/>
<dbReference type="KEGG" id="fin:KQS_06310"/>
<name>H8XPE8_FLAIG</name>
<dbReference type="EMBL" id="HE774682">
    <property type="protein sequence ID" value="CCG53222.1"/>
    <property type="molecule type" value="Genomic_DNA"/>
</dbReference>
<dbReference type="HOGENOM" id="CLU_111151_1_0_10"/>
<protein>
    <recommendedName>
        <fullName evidence="1">DUF4440 domain-containing protein</fullName>
    </recommendedName>
</protein>
<dbReference type="PATRIC" id="fig|1094466.5.peg.1239"/>
<gene>
    <name evidence="2" type="ordered locus">KQS_06310</name>
</gene>
<evidence type="ECO:0000313" key="3">
    <source>
        <dbReference type="Proteomes" id="UP000007599"/>
    </source>
</evidence>
<dbReference type="InterPro" id="IPR027843">
    <property type="entry name" value="DUF4440"/>
</dbReference>
<dbReference type="Pfam" id="PF14534">
    <property type="entry name" value="DUF4440"/>
    <property type="match status" value="1"/>
</dbReference>
<dbReference type="STRING" id="1094466.KQS_06310"/>
<reference evidence="2 3" key="1">
    <citation type="journal article" date="2012" name="J. Bacteriol.">
        <title>Complete Genome Sequence of Flavobacterium indicum GPSTA100-9T, Isolated from Warm Spring Water.</title>
        <authorList>
            <person name="Barbier P."/>
            <person name="Houel A."/>
            <person name="Loux V."/>
            <person name="Poulain J."/>
            <person name="Bernardet J.F."/>
            <person name="Touchon M."/>
            <person name="Duchaud E."/>
        </authorList>
    </citation>
    <scope>NUCLEOTIDE SEQUENCE [LARGE SCALE GENOMIC DNA]</scope>
    <source>
        <strain evidence="3">DSM 17447 / CIP 109464 / GPTSA100-9</strain>
    </source>
</reference>
<sequence>MKSDLIVAFFVRKNYIFEKRVKMKIQFQILWLFIVLIGCKSTVQSDLKYQIIDSKLQQEIEQMDAQFFQAYNTCDIEKQAAIYSDSIEFFHDKGGLMTSKKALLEGTKTNICGKVTRILIPNSIEVYPIQNYGAIEMGYHRFYNNQEPTAPSKPSKFIIVWKKEHEIWKITKVISLH</sequence>
<dbReference type="AlphaFoldDB" id="H8XPE8"/>
<accession>H8XPE8</accession>
<evidence type="ECO:0000313" key="2">
    <source>
        <dbReference type="EMBL" id="CCG53222.1"/>
    </source>
</evidence>